<evidence type="ECO:0000256" key="3">
    <source>
        <dbReference type="ARBA" id="ARBA00005446"/>
    </source>
</evidence>
<evidence type="ECO:0000256" key="6">
    <source>
        <dbReference type="ARBA" id="ARBA00022801"/>
    </source>
</evidence>
<dbReference type="InterPro" id="IPR036390">
    <property type="entry name" value="WH_DNA-bd_sf"/>
</dbReference>
<sequence length="727" mass="81794">MQGNSSHVTETDSIANSTPIHDAREALRKYFGFREFLDGQETVMANVLSGRDTMVIMPTGGGKSLCYQLPALVMEGVTIVVSPLIALMKDQVDALERRGIPATLINSTLSLSEQQERIAALKRREYRLVYVAPERFRSRMFLNTMQQVEIALFAVDEAHCLSQWGHDFRPDYFRLGEALEALGRPQVVALTATATPEVRDDICRVLNLRDPFITIRGFQRPNLSLHITHTKKGDDKYTRLKRIIEDFKTGIIYCSTRKRVEEVGDALREFGIRAIQYHGGLDDKEREDRQNKFISKKHDVAVATNAFGMGIDRSDVRFVVHYDIPGSVEAYYQEAGRAGRDGEPSHCELFFNFADTKTQDFFIDGNNPTIDTIQSIYQTLLNAADERHEVELSIDDITDRSGLKNSMAVGSALSHLGRAGYIERFDIPGKRIRGTRLLQPQVLTRNLKFDVDALREKERRDRSKLKSMVDLCYDEQRCRQEQILAYFGETESQPCGTCDVCRRSGVQIAREGDAAEVTLLRQALSGIARMSTRRADGTWEGRFGKGRIIQMLVGSKSKEIVDAGLDQLTTYGLLKHLGINALHPLFAELEKQGLIETSSGEYPIVTLTVKGADVMKRGANVRMMWPNTTPKVEQPLKPGAKLTPAEISTRELGFDDVLFEKLKRHRNVLAMAEGVPPYVIFSNQTLEFLTRLKPMSIEAGLKIRGVGDKKAQTYLPEFIQVIKKHGG</sequence>
<reference evidence="18 19" key="1">
    <citation type="submission" date="2019-03" db="EMBL/GenBank/DDBJ databases">
        <title>Genomic Encyclopedia of Archaeal and Bacterial Type Strains, Phase II (KMG-II): from individual species to whole genera.</title>
        <authorList>
            <person name="Goeker M."/>
        </authorList>
    </citation>
    <scope>NUCLEOTIDE SEQUENCE [LARGE SCALE GENOMIC DNA]</scope>
    <source>
        <strain evidence="18 19">ATCC 25309</strain>
    </source>
</reference>
<evidence type="ECO:0000313" key="18">
    <source>
        <dbReference type="EMBL" id="TDU81015.1"/>
    </source>
</evidence>
<comment type="caution">
    <text evidence="18">The sequence shown here is derived from an EMBL/GenBank/DDBJ whole genome shotgun (WGS) entry which is preliminary data.</text>
</comment>
<comment type="similarity">
    <text evidence="3">Belongs to the helicase family. RecQ subfamily.</text>
</comment>
<evidence type="ECO:0000256" key="2">
    <source>
        <dbReference type="ARBA" id="ARBA00001947"/>
    </source>
</evidence>
<evidence type="ECO:0000256" key="10">
    <source>
        <dbReference type="ARBA" id="ARBA00023235"/>
    </source>
</evidence>
<dbReference type="SMART" id="SM00487">
    <property type="entry name" value="DEXDc"/>
    <property type="match status" value="1"/>
</dbReference>
<dbReference type="InterPro" id="IPR014001">
    <property type="entry name" value="Helicase_ATP-bd"/>
</dbReference>
<dbReference type="Pfam" id="PF00570">
    <property type="entry name" value="HRDC"/>
    <property type="match status" value="1"/>
</dbReference>
<comment type="cofactor">
    <cofactor evidence="1">
        <name>Mg(2+)</name>
        <dbReference type="ChEBI" id="CHEBI:18420"/>
    </cofactor>
</comment>
<dbReference type="GO" id="GO:0009378">
    <property type="term" value="F:four-way junction helicase activity"/>
    <property type="evidence" value="ECO:0007669"/>
    <property type="project" value="TreeGrafter"/>
</dbReference>
<dbReference type="EC" id="5.6.2.4" evidence="12"/>
<dbReference type="GO" id="GO:0006310">
    <property type="term" value="P:DNA recombination"/>
    <property type="evidence" value="ECO:0007669"/>
    <property type="project" value="InterPro"/>
</dbReference>
<dbReference type="Pfam" id="PF00271">
    <property type="entry name" value="Helicase_C"/>
    <property type="match status" value="1"/>
</dbReference>
<dbReference type="InterPro" id="IPR001650">
    <property type="entry name" value="Helicase_C-like"/>
</dbReference>
<dbReference type="InterPro" id="IPR004589">
    <property type="entry name" value="DNA_helicase_ATP-dep_RecQ"/>
</dbReference>
<evidence type="ECO:0000259" key="17">
    <source>
        <dbReference type="PROSITE" id="PS51194"/>
    </source>
</evidence>
<dbReference type="EMBL" id="SOCA01000001">
    <property type="protein sequence ID" value="TDU81015.1"/>
    <property type="molecule type" value="Genomic_DNA"/>
</dbReference>
<evidence type="ECO:0000256" key="8">
    <source>
        <dbReference type="ARBA" id="ARBA00022840"/>
    </source>
</evidence>
<dbReference type="AlphaFoldDB" id="A0A4R7SQR3"/>
<keyword evidence="7 18" id="KW-0347">Helicase</keyword>
<dbReference type="Pfam" id="PF09382">
    <property type="entry name" value="RQC"/>
    <property type="match status" value="1"/>
</dbReference>
<dbReference type="InterPro" id="IPR010997">
    <property type="entry name" value="HRDC-like_sf"/>
</dbReference>
<evidence type="ECO:0000256" key="4">
    <source>
        <dbReference type="ARBA" id="ARBA00022723"/>
    </source>
</evidence>
<dbReference type="InterPro" id="IPR032284">
    <property type="entry name" value="RecQ_Zn-bd"/>
</dbReference>
<dbReference type="PANTHER" id="PTHR13710">
    <property type="entry name" value="DNA HELICASE RECQ FAMILY MEMBER"/>
    <property type="match status" value="1"/>
</dbReference>
<dbReference type="Pfam" id="PF00270">
    <property type="entry name" value="DEAD"/>
    <property type="match status" value="1"/>
</dbReference>
<feature type="domain" description="Helicase C-terminal" evidence="17">
    <location>
        <begin position="239"/>
        <end position="398"/>
    </location>
</feature>
<dbReference type="GO" id="GO:0043138">
    <property type="term" value="F:3'-5' DNA helicase activity"/>
    <property type="evidence" value="ECO:0007669"/>
    <property type="project" value="UniProtKB-EC"/>
</dbReference>
<evidence type="ECO:0000259" key="16">
    <source>
        <dbReference type="PROSITE" id="PS51192"/>
    </source>
</evidence>
<feature type="domain" description="Helicase ATP-binding" evidence="16">
    <location>
        <begin position="44"/>
        <end position="212"/>
    </location>
</feature>
<organism evidence="18 19">
    <name type="scientific">Prosthecobacter fusiformis</name>
    <dbReference type="NCBI Taxonomy" id="48464"/>
    <lineage>
        <taxon>Bacteria</taxon>
        <taxon>Pseudomonadati</taxon>
        <taxon>Verrucomicrobiota</taxon>
        <taxon>Verrucomicrobiia</taxon>
        <taxon>Verrucomicrobiales</taxon>
        <taxon>Verrucomicrobiaceae</taxon>
        <taxon>Prosthecobacter</taxon>
    </lineage>
</organism>
<dbReference type="Gene3D" id="1.10.150.80">
    <property type="entry name" value="HRDC domain"/>
    <property type="match status" value="1"/>
</dbReference>
<dbReference type="InterPro" id="IPR011545">
    <property type="entry name" value="DEAD/DEAH_box_helicase_dom"/>
</dbReference>
<dbReference type="CDD" id="cd18794">
    <property type="entry name" value="SF2_C_RecQ"/>
    <property type="match status" value="1"/>
</dbReference>
<evidence type="ECO:0000256" key="7">
    <source>
        <dbReference type="ARBA" id="ARBA00022806"/>
    </source>
</evidence>
<keyword evidence="19" id="KW-1185">Reference proteome</keyword>
<dbReference type="FunFam" id="3.40.50.300:FF:001363">
    <property type="entry name" value="ATP-dependent DNA helicase RecQ"/>
    <property type="match status" value="1"/>
</dbReference>
<dbReference type="GO" id="GO:0043590">
    <property type="term" value="C:bacterial nucleoid"/>
    <property type="evidence" value="ECO:0007669"/>
    <property type="project" value="TreeGrafter"/>
</dbReference>
<gene>
    <name evidence="18" type="ORF">EI77_00317</name>
</gene>
<dbReference type="SMART" id="SM00956">
    <property type="entry name" value="RQC"/>
    <property type="match status" value="1"/>
</dbReference>
<evidence type="ECO:0000313" key="19">
    <source>
        <dbReference type="Proteomes" id="UP000295662"/>
    </source>
</evidence>
<dbReference type="Proteomes" id="UP000295662">
    <property type="component" value="Unassembled WGS sequence"/>
</dbReference>
<evidence type="ECO:0000256" key="9">
    <source>
        <dbReference type="ARBA" id="ARBA00023125"/>
    </source>
</evidence>
<evidence type="ECO:0000256" key="11">
    <source>
        <dbReference type="ARBA" id="ARBA00034617"/>
    </source>
</evidence>
<dbReference type="GO" id="GO:0003677">
    <property type="term" value="F:DNA binding"/>
    <property type="evidence" value="ECO:0007669"/>
    <property type="project" value="UniProtKB-KW"/>
</dbReference>
<dbReference type="GO" id="GO:0016787">
    <property type="term" value="F:hydrolase activity"/>
    <property type="evidence" value="ECO:0007669"/>
    <property type="project" value="UniProtKB-KW"/>
</dbReference>
<dbReference type="SUPFAM" id="SSF52540">
    <property type="entry name" value="P-loop containing nucleoside triphosphate hydrolases"/>
    <property type="match status" value="1"/>
</dbReference>
<keyword evidence="8" id="KW-0067">ATP-binding</keyword>
<keyword evidence="5" id="KW-0547">Nucleotide-binding</keyword>
<accession>A0A4R7SQR3</accession>
<dbReference type="Pfam" id="PF16124">
    <property type="entry name" value="RecQ_Zn_bind"/>
    <property type="match status" value="1"/>
</dbReference>
<evidence type="ECO:0000259" key="15">
    <source>
        <dbReference type="PROSITE" id="PS50967"/>
    </source>
</evidence>
<dbReference type="SUPFAM" id="SSF46785">
    <property type="entry name" value="Winged helix' DNA-binding domain"/>
    <property type="match status" value="1"/>
</dbReference>
<dbReference type="GO" id="GO:0046872">
    <property type="term" value="F:metal ion binding"/>
    <property type="evidence" value="ECO:0007669"/>
    <property type="project" value="UniProtKB-KW"/>
</dbReference>
<dbReference type="GO" id="GO:0005737">
    <property type="term" value="C:cytoplasm"/>
    <property type="evidence" value="ECO:0007669"/>
    <property type="project" value="TreeGrafter"/>
</dbReference>
<dbReference type="CDD" id="cd17920">
    <property type="entry name" value="DEXHc_RecQ"/>
    <property type="match status" value="1"/>
</dbReference>
<dbReference type="GO" id="GO:0005524">
    <property type="term" value="F:ATP binding"/>
    <property type="evidence" value="ECO:0007669"/>
    <property type="project" value="UniProtKB-KW"/>
</dbReference>
<dbReference type="SUPFAM" id="SSF47819">
    <property type="entry name" value="HRDC-like"/>
    <property type="match status" value="1"/>
</dbReference>
<dbReference type="SMART" id="SM00490">
    <property type="entry name" value="HELICc"/>
    <property type="match status" value="1"/>
</dbReference>
<dbReference type="PROSITE" id="PS51194">
    <property type="entry name" value="HELICASE_CTER"/>
    <property type="match status" value="1"/>
</dbReference>
<dbReference type="InterPro" id="IPR027417">
    <property type="entry name" value="P-loop_NTPase"/>
</dbReference>
<dbReference type="GO" id="GO:0006281">
    <property type="term" value="P:DNA repair"/>
    <property type="evidence" value="ECO:0007669"/>
    <property type="project" value="InterPro"/>
</dbReference>
<comment type="cofactor">
    <cofactor evidence="2">
        <name>Zn(2+)</name>
        <dbReference type="ChEBI" id="CHEBI:29105"/>
    </cofactor>
</comment>
<dbReference type="Gene3D" id="1.10.10.10">
    <property type="entry name" value="Winged helix-like DNA-binding domain superfamily/Winged helix DNA-binding domain"/>
    <property type="match status" value="1"/>
</dbReference>
<keyword evidence="10" id="KW-0413">Isomerase</keyword>
<evidence type="ECO:0000256" key="12">
    <source>
        <dbReference type="ARBA" id="ARBA00034808"/>
    </source>
</evidence>
<comment type="catalytic activity">
    <reaction evidence="11">
        <text>Couples ATP hydrolysis with the unwinding of duplex DNA by translocating in the 3'-5' direction.</text>
        <dbReference type="EC" id="5.6.2.4"/>
    </reaction>
</comment>
<keyword evidence="9" id="KW-0238">DNA-binding</keyword>
<dbReference type="GO" id="GO:0006260">
    <property type="term" value="P:DNA replication"/>
    <property type="evidence" value="ECO:0007669"/>
    <property type="project" value="InterPro"/>
</dbReference>
<protein>
    <recommendedName>
        <fullName evidence="13">ATP-dependent DNA helicase RecQ</fullName>
        <ecNumber evidence="12">5.6.2.4</ecNumber>
    </recommendedName>
    <alternativeName>
        <fullName evidence="14">DNA 3'-5' helicase RecQ</fullName>
    </alternativeName>
</protein>
<dbReference type="PANTHER" id="PTHR13710:SF105">
    <property type="entry name" value="ATP-DEPENDENT DNA HELICASE Q1"/>
    <property type="match status" value="1"/>
</dbReference>
<proteinExistence type="inferred from homology"/>
<keyword evidence="6" id="KW-0378">Hydrolase</keyword>
<dbReference type="PROSITE" id="PS51192">
    <property type="entry name" value="HELICASE_ATP_BIND_1"/>
    <property type="match status" value="1"/>
</dbReference>
<dbReference type="InterPro" id="IPR044876">
    <property type="entry name" value="HRDC_dom_sf"/>
</dbReference>
<dbReference type="InterPro" id="IPR036388">
    <property type="entry name" value="WH-like_DNA-bd_sf"/>
</dbReference>
<evidence type="ECO:0000256" key="13">
    <source>
        <dbReference type="ARBA" id="ARBA00044535"/>
    </source>
</evidence>
<dbReference type="InterPro" id="IPR018982">
    <property type="entry name" value="RQC_domain"/>
</dbReference>
<dbReference type="Gene3D" id="3.40.50.300">
    <property type="entry name" value="P-loop containing nucleotide triphosphate hydrolases"/>
    <property type="match status" value="2"/>
</dbReference>
<feature type="domain" description="HRDC" evidence="15">
    <location>
        <begin position="652"/>
        <end position="727"/>
    </location>
</feature>
<dbReference type="InterPro" id="IPR002121">
    <property type="entry name" value="HRDC_dom"/>
</dbReference>
<evidence type="ECO:0000256" key="5">
    <source>
        <dbReference type="ARBA" id="ARBA00022741"/>
    </source>
</evidence>
<dbReference type="GO" id="GO:0030894">
    <property type="term" value="C:replisome"/>
    <property type="evidence" value="ECO:0007669"/>
    <property type="project" value="TreeGrafter"/>
</dbReference>
<dbReference type="NCBIfam" id="TIGR00614">
    <property type="entry name" value="recQ_fam"/>
    <property type="match status" value="1"/>
</dbReference>
<dbReference type="PROSITE" id="PS50967">
    <property type="entry name" value="HRDC"/>
    <property type="match status" value="1"/>
</dbReference>
<evidence type="ECO:0000256" key="1">
    <source>
        <dbReference type="ARBA" id="ARBA00001946"/>
    </source>
</evidence>
<keyword evidence="4" id="KW-0479">Metal-binding</keyword>
<name>A0A4R7SQR3_9BACT</name>
<evidence type="ECO:0000256" key="14">
    <source>
        <dbReference type="ARBA" id="ARBA00044550"/>
    </source>
</evidence>